<name>A0A0F7ZFD4_9HYPO</name>
<keyword evidence="3" id="KW-1185">Reference proteome</keyword>
<evidence type="ECO:0000256" key="1">
    <source>
        <dbReference type="SAM" id="MobiDB-lite"/>
    </source>
</evidence>
<organism evidence="2 3">
    <name type="scientific">Hirsutella minnesotensis 3608</name>
    <dbReference type="NCBI Taxonomy" id="1043627"/>
    <lineage>
        <taxon>Eukaryota</taxon>
        <taxon>Fungi</taxon>
        <taxon>Dikarya</taxon>
        <taxon>Ascomycota</taxon>
        <taxon>Pezizomycotina</taxon>
        <taxon>Sordariomycetes</taxon>
        <taxon>Hypocreomycetidae</taxon>
        <taxon>Hypocreales</taxon>
        <taxon>Ophiocordycipitaceae</taxon>
        <taxon>Hirsutella</taxon>
    </lineage>
</organism>
<feature type="region of interest" description="Disordered" evidence="1">
    <location>
        <begin position="28"/>
        <end position="51"/>
    </location>
</feature>
<gene>
    <name evidence="2" type="ORF">HIM_11662</name>
</gene>
<dbReference type="AlphaFoldDB" id="A0A0F7ZFD4"/>
<dbReference type="EMBL" id="KQ030786">
    <property type="protein sequence ID" value="KJZ68946.1"/>
    <property type="molecule type" value="Genomic_DNA"/>
</dbReference>
<evidence type="ECO:0000313" key="3">
    <source>
        <dbReference type="Proteomes" id="UP000054481"/>
    </source>
</evidence>
<protein>
    <submittedName>
        <fullName evidence="2">Uncharacterized protein</fullName>
    </submittedName>
</protein>
<evidence type="ECO:0000313" key="2">
    <source>
        <dbReference type="EMBL" id="KJZ68946.1"/>
    </source>
</evidence>
<sequence length="88" mass="9837">MPHSAEDDRRQGRCVQLLQRNKGGLVTKIKSGNVTKGDTDQPDDATAGRDDSIENHFSDLELQKLWDEGVKQHNKYCLIRKAVTGACQ</sequence>
<dbReference type="Proteomes" id="UP000054481">
    <property type="component" value="Unassembled WGS sequence"/>
</dbReference>
<accession>A0A0F7ZFD4</accession>
<proteinExistence type="predicted"/>
<reference evidence="2 3" key="1">
    <citation type="journal article" date="2014" name="Genome Biol. Evol.">
        <title>Comparative genomics and transcriptomics analyses reveal divergent lifestyle features of nematode endoparasitic fungus Hirsutella minnesotensis.</title>
        <authorList>
            <person name="Lai Y."/>
            <person name="Liu K."/>
            <person name="Zhang X."/>
            <person name="Zhang X."/>
            <person name="Li K."/>
            <person name="Wang N."/>
            <person name="Shu C."/>
            <person name="Wu Y."/>
            <person name="Wang C."/>
            <person name="Bushley K.E."/>
            <person name="Xiang M."/>
            <person name="Liu X."/>
        </authorList>
    </citation>
    <scope>NUCLEOTIDE SEQUENCE [LARGE SCALE GENOMIC DNA]</scope>
    <source>
        <strain evidence="2 3">3608</strain>
    </source>
</reference>